<dbReference type="EMBL" id="JAXCLA010000001">
    <property type="protein sequence ID" value="MDY0742916.1"/>
    <property type="molecule type" value="Genomic_DNA"/>
</dbReference>
<keyword evidence="5" id="KW-1185">Reference proteome</keyword>
<protein>
    <recommendedName>
        <fullName evidence="3">Ice-binding protein C-terminal domain-containing protein</fullName>
    </recommendedName>
</protein>
<keyword evidence="1" id="KW-0472">Membrane</keyword>
<feature type="domain" description="Ice-binding protein C-terminal" evidence="3">
    <location>
        <begin position="201"/>
        <end position="226"/>
    </location>
</feature>
<feature type="chain" id="PRO_5045608208" description="Ice-binding protein C-terminal domain-containing protein" evidence="2">
    <location>
        <begin position="26"/>
        <end position="228"/>
    </location>
</feature>
<dbReference type="Pfam" id="PF07589">
    <property type="entry name" value="PEP-CTERM"/>
    <property type="match status" value="1"/>
</dbReference>
<comment type="caution">
    <text evidence="4">The sequence shown here is derived from an EMBL/GenBank/DDBJ whole genome shotgun (WGS) entry which is preliminary data.</text>
</comment>
<gene>
    <name evidence="4" type="ORF">SNE35_00290</name>
</gene>
<evidence type="ECO:0000259" key="3">
    <source>
        <dbReference type="Pfam" id="PF07589"/>
    </source>
</evidence>
<feature type="signal peptide" evidence="2">
    <location>
        <begin position="1"/>
        <end position="25"/>
    </location>
</feature>
<evidence type="ECO:0000313" key="5">
    <source>
        <dbReference type="Proteomes" id="UP001285263"/>
    </source>
</evidence>
<evidence type="ECO:0000313" key="4">
    <source>
        <dbReference type="EMBL" id="MDY0742916.1"/>
    </source>
</evidence>
<keyword evidence="1" id="KW-1133">Transmembrane helix</keyword>
<accession>A0ABU5D9F4</accession>
<keyword evidence="2" id="KW-0732">Signal</keyword>
<keyword evidence="1" id="KW-0812">Transmembrane</keyword>
<evidence type="ECO:0000256" key="1">
    <source>
        <dbReference type="SAM" id="Phobius"/>
    </source>
</evidence>
<dbReference type="InterPro" id="IPR013424">
    <property type="entry name" value="Ice-binding_C"/>
</dbReference>
<feature type="transmembrane region" description="Helical" evidence="1">
    <location>
        <begin position="205"/>
        <end position="223"/>
    </location>
</feature>
<evidence type="ECO:0000256" key="2">
    <source>
        <dbReference type="SAM" id="SignalP"/>
    </source>
</evidence>
<sequence>MTTTIQRALMAFSLAGALSMPAAHAAGYDATADFQTLSNPGSVWSYGYSPLDGAGYAMTLFDLPGTDKWSMSNYSNLGTPAAFMNTGPTANGVATGQLALHPGPAANGDLAILRFTAPAAGSYLVTGQFFAGDSGSMSGLIILNDDAAHPLQSFANTTDTSLFTPLTVTLAAGAHIDFAVGNNGSFLFGSTPLSVQIEAAPVPEAGTALLMLSGLALFAYVGGRRRIR</sequence>
<name>A0ABU5D9F4_9BURK</name>
<dbReference type="RefSeq" id="WP_320420726.1">
    <property type="nucleotide sequence ID" value="NZ_JAXCLA010000001.1"/>
</dbReference>
<proteinExistence type="predicted"/>
<reference evidence="4 5" key="1">
    <citation type="submission" date="2023-11" db="EMBL/GenBank/DDBJ databases">
        <title>Paucibacter sp. nov., isolated from fresh soil in Korea.</title>
        <authorList>
            <person name="Le N.T.T."/>
        </authorList>
    </citation>
    <scope>NUCLEOTIDE SEQUENCE [LARGE SCALE GENOMIC DNA]</scope>
    <source>
        <strain evidence="4 5">R3-3</strain>
    </source>
</reference>
<dbReference type="Proteomes" id="UP001285263">
    <property type="component" value="Unassembled WGS sequence"/>
</dbReference>
<organism evidence="4 5">
    <name type="scientific">Roseateles agri</name>
    <dbReference type="NCBI Taxonomy" id="3098619"/>
    <lineage>
        <taxon>Bacteria</taxon>
        <taxon>Pseudomonadati</taxon>
        <taxon>Pseudomonadota</taxon>
        <taxon>Betaproteobacteria</taxon>
        <taxon>Burkholderiales</taxon>
        <taxon>Sphaerotilaceae</taxon>
        <taxon>Roseateles</taxon>
    </lineage>
</organism>